<dbReference type="AlphaFoldDB" id="A0A0B6YFC7"/>
<accession>A0A0B6YFC7</accession>
<proteinExistence type="predicted"/>
<organism evidence="1">
    <name type="scientific">Arion vulgaris</name>
    <dbReference type="NCBI Taxonomy" id="1028688"/>
    <lineage>
        <taxon>Eukaryota</taxon>
        <taxon>Metazoa</taxon>
        <taxon>Spiralia</taxon>
        <taxon>Lophotrochozoa</taxon>
        <taxon>Mollusca</taxon>
        <taxon>Gastropoda</taxon>
        <taxon>Heterobranchia</taxon>
        <taxon>Euthyneura</taxon>
        <taxon>Panpulmonata</taxon>
        <taxon>Eupulmonata</taxon>
        <taxon>Stylommatophora</taxon>
        <taxon>Helicina</taxon>
        <taxon>Arionoidea</taxon>
        <taxon>Arionidae</taxon>
        <taxon>Arion</taxon>
    </lineage>
</organism>
<feature type="non-terminal residue" evidence="1">
    <location>
        <position position="72"/>
    </location>
</feature>
<gene>
    <name evidence="1" type="primary">ORF22302</name>
</gene>
<reference evidence="1" key="1">
    <citation type="submission" date="2014-12" db="EMBL/GenBank/DDBJ databases">
        <title>Insight into the proteome of Arion vulgaris.</title>
        <authorList>
            <person name="Aradska J."/>
            <person name="Bulat T."/>
            <person name="Smidak R."/>
            <person name="Sarate P."/>
            <person name="Gangsoo J."/>
            <person name="Sialana F."/>
            <person name="Bilban M."/>
            <person name="Lubec G."/>
        </authorList>
    </citation>
    <scope>NUCLEOTIDE SEQUENCE</scope>
    <source>
        <tissue evidence="1">Skin</tissue>
    </source>
</reference>
<sequence>SGCVKKTSSGKTDKSLIHYSIDCVDDSCSDLYNCVDVYCAHIVVYTLNNYAPRFVSELLIDKNCLARICKNL</sequence>
<evidence type="ECO:0000313" key="1">
    <source>
        <dbReference type="EMBL" id="CEK54240.1"/>
    </source>
</evidence>
<dbReference type="EMBL" id="HACG01007375">
    <property type="protein sequence ID" value="CEK54240.1"/>
    <property type="molecule type" value="Transcribed_RNA"/>
</dbReference>
<feature type="non-terminal residue" evidence="1">
    <location>
        <position position="1"/>
    </location>
</feature>
<name>A0A0B6YFC7_9EUPU</name>
<protein>
    <submittedName>
        <fullName evidence="1">Uncharacterized protein</fullName>
    </submittedName>
</protein>